<evidence type="ECO:0000256" key="1">
    <source>
        <dbReference type="ARBA" id="ARBA00004477"/>
    </source>
</evidence>
<evidence type="ECO:0000256" key="10">
    <source>
        <dbReference type="ARBA" id="ARBA00044721"/>
    </source>
</evidence>
<keyword evidence="5" id="KW-0808">Transferase</keyword>
<comment type="caution">
    <text evidence="13">The sequence shown here is derived from an EMBL/GenBank/DDBJ whole genome shotgun (WGS) entry which is preliminary data.</text>
</comment>
<evidence type="ECO:0000256" key="8">
    <source>
        <dbReference type="ARBA" id="ARBA00022989"/>
    </source>
</evidence>
<reference evidence="13" key="1">
    <citation type="submission" date="2022-12" db="EMBL/GenBank/DDBJ databases">
        <authorList>
            <person name="Brejova B."/>
        </authorList>
    </citation>
    <scope>NUCLEOTIDE SEQUENCE</scope>
</reference>
<comment type="pathway">
    <text evidence="2">Protein modification; protein glycosylation.</text>
</comment>
<evidence type="ECO:0000313" key="13">
    <source>
        <dbReference type="EMBL" id="CAI5757541.1"/>
    </source>
</evidence>
<gene>
    <name evidence="13" type="ORF">CANVERA_P2055</name>
</gene>
<evidence type="ECO:0000256" key="9">
    <source>
        <dbReference type="ARBA" id="ARBA00023136"/>
    </source>
</evidence>
<keyword evidence="14" id="KW-1185">Reference proteome</keyword>
<feature type="transmembrane region" description="Helical" evidence="12">
    <location>
        <begin position="159"/>
        <end position="184"/>
    </location>
</feature>
<comment type="similarity">
    <text evidence="3 12">Belongs to the glycosyltransferase 22 family.</text>
</comment>
<dbReference type="InterPro" id="IPR005599">
    <property type="entry name" value="GPI_mannosylTrfase"/>
</dbReference>
<keyword evidence="6 12" id="KW-0812">Transmembrane</keyword>
<dbReference type="PANTHER" id="PTHR22760">
    <property type="entry name" value="GLYCOSYLTRANSFERASE"/>
    <property type="match status" value="1"/>
</dbReference>
<evidence type="ECO:0000256" key="3">
    <source>
        <dbReference type="ARBA" id="ARBA00007063"/>
    </source>
</evidence>
<evidence type="ECO:0000256" key="7">
    <source>
        <dbReference type="ARBA" id="ARBA00022824"/>
    </source>
</evidence>
<evidence type="ECO:0000313" key="14">
    <source>
        <dbReference type="Proteomes" id="UP001152885"/>
    </source>
</evidence>
<feature type="transmembrane region" description="Helical" evidence="12">
    <location>
        <begin position="191"/>
        <end position="214"/>
    </location>
</feature>
<keyword evidence="7 12" id="KW-0256">Endoplasmic reticulum</keyword>
<evidence type="ECO:0000256" key="6">
    <source>
        <dbReference type="ARBA" id="ARBA00022692"/>
    </source>
</evidence>
<dbReference type="GO" id="GO:0005789">
    <property type="term" value="C:endoplasmic reticulum membrane"/>
    <property type="evidence" value="ECO:0007669"/>
    <property type="project" value="UniProtKB-SubCell"/>
</dbReference>
<sequence>MKYLDTILYCVLLSIISYHLVISPYTKVEESFNIQATHDVLKYGFDFEKFDHNEFPGVVPRTFIGSLFISLLAKPFTYIYDGIDLQLLVRGILGLLNFSQLVKLASINKKSKIWYLILLCSQFHILYYSTRTLPNFIALPLVNHSIAKLLKGDLSGLTWLAFTGIIFRLEVGVFATIYAVLLMLYTEPPVIIIYLIAGTIIGGLFSVVVDSFYWQKLLIPELHSFIFNIVEGKSVEWGTEPYLRYFNKYLIQLFRPPIILALCPPGLVNCSNRLRLLFISSIIYILVMSFQPHKEWRFIIYVVPIFTLTAATGLLNIAKKWNESLSNKLLLLIVLGIIGGTSVLSLFMGYVSSFNYPGGEALQFLNSYVNESANVHLDVASCMTGITRFGQSNELINYNKTESEIDYKDFDYLISSKKLEFEKLYTAKLFKQLSFRDPYIITEDYIYVYKVD</sequence>
<protein>
    <recommendedName>
        <fullName evidence="12">Mannosyltransferase</fullName>
        <ecNumber evidence="12">2.4.1.-</ecNumber>
    </recommendedName>
</protein>
<evidence type="ECO:0000256" key="11">
    <source>
        <dbReference type="ARBA" id="ARBA00048899"/>
    </source>
</evidence>
<organism evidence="13 14">
    <name type="scientific">Candida verbasci</name>
    <dbReference type="NCBI Taxonomy" id="1227364"/>
    <lineage>
        <taxon>Eukaryota</taxon>
        <taxon>Fungi</taxon>
        <taxon>Dikarya</taxon>
        <taxon>Ascomycota</taxon>
        <taxon>Saccharomycotina</taxon>
        <taxon>Pichiomycetes</taxon>
        <taxon>Debaryomycetaceae</taxon>
        <taxon>Candida/Lodderomyces clade</taxon>
        <taxon>Candida</taxon>
    </lineage>
</organism>
<dbReference type="EMBL" id="CANTUO010000002">
    <property type="protein sequence ID" value="CAI5757541.1"/>
    <property type="molecule type" value="Genomic_DNA"/>
</dbReference>
<keyword evidence="9 12" id="KW-0472">Membrane</keyword>
<keyword evidence="4 12" id="KW-0328">Glycosyltransferase</keyword>
<dbReference type="GO" id="GO:0052917">
    <property type="term" value="F:dol-P-Man:Man(7)GlcNAc(2)-PP-Dol alpha-1,6-mannosyltransferase activity"/>
    <property type="evidence" value="ECO:0007669"/>
    <property type="project" value="UniProtKB-EC"/>
</dbReference>
<dbReference type="PANTHER" id="PTHR22760:SF1">
    <property type="entry name" value="DOL-P-MAN:MAN(7)GLCNAC(2)-PP-DOL ALPHA-1,6-MANNOSYLTRANSFERASE"/>
    <property type="match status" value="1"/>
</dbReference>
<feature type="transmembrane region" description="Helical" evidence="12">
    <location>
        <begin position="298"/>
        <end position="317"/>
    </location>
</feature>
<accession>A0A9W4TSM5</accession>
<evidence type="ECO:0000256" key="2">
    <source>
        <dbReference type="ARBA" id="ARBA00004922"/>
    </source>
</evidence>
<proteinExistence type="inferred from homology"/>
<dbReference type="EC" id="2.4.1.-" evidence="12"/>
<feature type="transmembrane region" description="Helical" evidence="12">
    <location>
        <begin position="274"/>
        <end position="292"/>
    </location>
</feature>
<keyword evidence="8 12" id="KW-1133">Transmembrane helix</keyword>
<comment type="catalytic activity">
    <reaction evidence="11">
        <text>an alpha-D-Man-(1-&gt;2)-alpha-D-Man-(1-&gt;2)-alpha-D-Man-(1-&gt;3)-[alpha-D-Man-(1-&gt;2)-alpha-D-Man-(1-&gt;3)-alpha-D-Man-(1-&gt;6)]-beta-D-Man-(1-&gt;4)-beta-D-GlcNAc-(1-&gt;4)-alpha-D-GlcNAc-diphospho-di-trans,poly-cis-dolichol + a di-trans,poly-cis-dolichyl beta-D-mannosyl phosphate = an alpha-D-Man-(1-&gt;2)-alpha-D-Man-(1-&gt;2)-alpha-D-Man-(1-&gt;3)-[alpha-D-Man-(1-&gt;2)-alpha-D-Man-(1-&gt;3)-[alpha-D-Man-(1-&gt;6)]-alpha-D-Man-(1-&gt;6)]-beta-D-Man-(1-&gt;4)-beta-D-GlcNAc-(1-&gt;4)-alpha-D-GlcNAc-diphospho-di-trans,poly-cis-dolichol + a di-trans,poly-cis-dolichyl phosphate + H(+)</text>
        <dbReference type="Rhea" id="RHEA:29535"/>
        <dbReference type="Rhea" id="RHEA-COMP:19498"/>
        <dbReference type="Rhea" id="RHEA-COMP:19501"/>
        <dbReference type="Rhea" id="RHEA-COMP:19518"/>
        <dbReference type="Rhea" id="RHEA-COMP:19519"/>
        <dbReference type="ChEBI" id="CHEBI:15378"/>
        <dbReference type="ChEBI" id="CHEBI:57683"/>
        <dbReference type="ChEBI" id="CHEBI:58211"/>
        <dbReference type="ChEBI" id="CHEBI:132517"/>
        <dbReference type="ChEBI" id="CHEBI:132519"/>
        <dbReference type="EC" id="2.4.1.260"/>
    </reaction>
    <physiologicalReaction direction="left-to-right" evidence="11">
        <dbReference type="Rhea" id="RHEA:29536"/>
    </physiologicalReaction>
</comment>
<dbReference type="GO" id="GO:0006487">
    <property type="term" value="P:protein N-linked glycosylation"/>
    <property type="evidence" value="ECO:0007669"/>
    <property type="project" value="TreeGrafter"/>
</dbReference>
<evidence type="ECO:0000256" key="4">
    <source>
        <dbReference type="ARBA" id="ARBA00022676"/>
    </source>
</evidence>
<dbReference type="Proteomes" id="UP001152885">
    <property type="component" value="Unassembled WGS sequence"/>
</dbReference>
<name>A0A9W4TSM5_9ASCO</name>
<dbReference type="Pfam" id="PF03901">
    <property type="entry name" value="Glyco_transf_22"/>
    <property type="match status" value="1"/>
</dbReference>
<comment type="function">
    <text evidence="10">Mannosyltransferase that operates in the biosynthetic pathway of dolichol-linked oligosaccharides, the glycan precursors employed in protein asparagine (N)-glycosylation. The assembly of dolichol-linked oligosaccharides begins on the cytosolic side of the endoplasmic reticulum membrane and finishes in its lumen. The sequential addition of sugars to dolichol pyrophosphate produces dolichol-linked oligosaccharides containing fourteen sugars, including two GlcNAcs, nine mannoses and three glucoses. Once assembled, the oligosaccharide is transferred from the lipid to nascent proteins by oligosaccharyltransferases. In the lumen of the endoplasmic reticulum, adds the eighth mannose residue in an alpha-1,6 linkage onto Man(7)GlcNAc(2)-PP-dolichol to produce Man(8)GlcNAc(2)-PP-dolichol.</text>
</comment>
<feature type="transmembrane region" description="Helical" evidence="12">
    <location>
        <begin position="6"/>
        <end position="25"/>
    </location>
</feature>
<dbReference type="OrthoDB" id="19039at2759"/>
<dbReference type="AlphaFoldDB" id="A0A9W4TSM5"/>
<evidence type="ECO:0000256" key="5">
    <source>
        <dbReference type="ARBA" id="ARBA00022679"/>
    </source>
</evidence>
<feature type="transmembrane region" description="Helical" evidence="12">
    <location>
        <begin position="329"/>
        <end position="351"/>
    </location>
</feature>
<evidence type="ECO:0000256" key="12">
    <source>
        <dbReference type="RuleBase" id="RU363075"/>
    </source>
</evidence>
<comment type="subcellular location">
    <subcellularLocation>
        <location evidence="1 12">Endoplasmic reticulum membrane</location>
        <topology evidence="1 12">Multi-pass membrane protein</topology>
    </subcellularLocation>
</comment>